<comment type="similarity">
    <text evidence="1">Belongs to the enoyl-CoA hydratase/isomerase family.</text>
</comment>
<dbReference type="PANTHER" id="PTHR43802:SF1">
    <property type="entry name" value="IP11341P-RELATED"/>
    <property type="match status" value="1"/>
</dbReference>
<evidence type="ECO:0000313" key="3">
    <source>
        <dbReference type="Proteomes" id="UP000069443"/>
    </source>
</evidence>
<evidence type="ECO:0000313" key="2">
    <source>
        <dbReference type="EMBL" id="GAS95306.1"/>
    </source>
</evidence>
<proteinExistence type="inferred from homology"/>
<evidence type="ECO:0000256" key="1">
    <source>
        <dbReference type="ARBA" id="ARBA00005254"/>
    </source>
</evidence>
<dbReference type="InterPro" id="IPR029045">
    <property type="entry name" value="ClpP/crotonase-like_dom_sf"/>
</dbReference>
<dbReference type="STRING" id="228230.RMCC_2272"/>
<sequence length="253" mass="26945">MTSADVLLVDTTDRVRTLTLNRPHARNALSAQLRTAFYAALRAADADPEVDVVILTGADPVFCAGLDLKELGERTELPDISPKWPPMTKPVIGAINGAAVTGGLELALYCDILIASENARFADTHARVGLLPTWGLSVRLPQKVGVGLARRMSLTGDYLSAADALRAGLVTEVVPHGQLLPAARKVAAAIVGNNQKAVRALLDSYHRIDAEQTQAGLWIEAESARAWMADTSGDDIAANRASVLERGRAQVRP</sequence>
<dbReference type="AlphaFoldDB" id="A0A100WBT7"/>
<dbReference type="SUPFAM" id="SSF52096">
    <property type="entry name" value="ClpP/crotonase"/>
    <property type="match status" value="1"/>
</dbReference>
<dbReference type="PANTHER" id="PTHR43802">
    <property type="entry name" value="ENOYL-COA HYDRATASE"/>
    <property type="match status" value="1"/>
</dbReference>
<protein>
    <submittedName>
        <fullName evidence="2">Enoyl-CoA hydratase</fullName>
    </submittedName>
</protein>
<organism evidence="2 3">
    <name type="scientific">Mycolicibacterium canariasense</name>
    <name type="common">Mycobacterium canariasense</name>
    <dbReference type="NCBI Taxonomy" id="228230"/>
    <lineage>
        <taxon>Bacteria</taxon>
        <taxon>Bacillati</taxon>
        <taxon>Actinomycetota</taxon>
        <taxon>Actinomycetes</taxon>
        <taxon>Mycobacteriales</taxon>
        <taxon>Mycobacteriaceae</taxon>
        <taxon>Mycolicibacterium</taxon>
    </lineage>
</organism>
<comment type="caution">
    <text evidence="2">The sequence shown here is derived from an EMBL/GenBank/DDBJ whole genome shotgun (WGS) entry which is preliminary data.</text>
</comment>
<reference evidence="3" key="1">
    <citation type="journal article" date="2016" name="Genome Announc.">
        <title>Draft Genome Sequences of Five Rapidly Growing Mycobacterium Species, M. thermoresistibile, M. fortuitum subsp. acetamidolyticum, M. canariasense, M. brisbanense, and M. novocastrense.</title>
        <authorList>
            <person name="Katahira K."/>
            <person name="Ogura Y."/>
            <person name="Gotoh Y."/>
            <person name="Hayashi T."/>
        </authorList>
    </citation>
    <scope>NUCLEOTIDE SEQUENCE [LARGE SCALE GENOMIC DNA]</scope>
    <source>
        <strain evidence="3">JCM15298</strain>
    </source>
</reference>
<gene>
    <name evidence="2" type="ORF">RMCC_2272</name>
</gene>
<dbReference type="Gene3D" id="3.90.226.10">
    <property type="entry name" value="2-enoyl-CoA Hydratase, Chain A, domain 1"/>
    <property type="match status" value="1"/>
</dbReference>
<name>A0A100WBT7_MYCCR</name>
<keyword evidence="3" id="KW-1185">Reference proteome</keyword>
<accession>A0A100WBT7</accession>
<reference evidence="3" key="2">
    <citation type="submission" date="2016-02" db="EMBL/GenBank/DDBJ databases">
        <title>Draft genome sequence of five rapidly growing Mycobacterium species.</title>
        <authorList>
            <person name="Katahira K."/>
            <person name="Gotou Y."/>
            <person name="Iida K."/>
            <person name="Ogura Y."/>
            <person name="Hayashi T."/>
        </authorList>
    </citation>
    <scope>NUCLEOTIDE SEQUENCE [LARGE SCALE GENOMIC DNA]</scope>
    <source>
        <strain evidence="3">JCM15298</strain>
    </source>
</reference>
<dbReference type="NCBIfam" id="NF004840">
    <property type="entry name" value="PRK06190.1"/>
    <property type="match status" value="1"/>
</dbReference>
<dbReference type="EMBL" id="BCSY01000036">
    <property type="protein sequence ID" value="GAS95306.1"/>
    <property type="molecule type" value="Genomic_DNA"/>
</dbReference>
<dbReference type="RefSeq" id="WP_062656470.1">
    <property type="nucleotide sequence ID" value="NZ_BCSY01000036.1"/>
</dbReference>
<dbReference type="InterPro" id="IPR001753">
    <property type="entry name" value="Enoyl-CoA_hydra/iso"/>
</dbReference>
<dbReference type="Proteomes" id="UP000069443">
    <property type="component" value="Unassembled WGS sequence"/>
</dbReference>
<dbReference type="CDD" id="cd06558">
    <property type="entry name" value="crotonase-like"/>
    <property type="match status" value="1"/>
</dbReference>
<dbReference type="GO" id="GO:0003824">
    <property type="term" value="F:catalytic activity"/>
    <property type="evidence" value="ECO:0007669"/>
    <property type="project" value="UniProtKB-ARBA"/>
</dbReference>
<dbReference type="Pfam" id="PF00378">
    <property type="entry name" value="ECH_1"/>
    <property type="match status" value="1"/>
</dbReference>
<dbReference type="OrthoDB" id="8452484at2"/>